<dbReference type="EMBL" id="WOCE01000009">
    <property type="protein sequence ID" value="KAE9607403.1"/>
    <property type="molecule type" value="Genomic_DNA"/>
</dbReference>
<feature type="transmembrane region" description="Helical" evidence="7">
    <location>
        <begin position="68"/>
        <end position="87"/>
    </location>
</feature>
<dbReference type="PANTHER" id="PTHR31376">
    <property type="entry name" value="OS09G0467300 PROTEIN-RELATED"/>
    <property type="match status" value="1"/>
</dbReference>
<feature type="transmembrane region" description="Helical" evidence="7">
    <location>
        <begin position="38"/>
        <end position="62"/>
    </location>
</feature>
<dbReference type="PANTHER" id="PTHR31376:SF16">
    <property type="entry name" value="PURINE PERMEASE-RELATED"/>
    <property type="match status" value="1"/>
</dbReference>
<evidence type="ECO:0000256" key="2">
    <source>
        <dbReference type="ARBA" id="ARBA00006213"/>
    </source>
</evidence>
<dbReference type="InterPro" id="IPR030182">
    <property type="entry name" value="PUP_plant"/>
</dbReference>
<keyword evidence="9" id="KW-1185">Reference proteome</keyword>
<dbReference type="AlphaFoldDB" id="A0A6A4Q173"/>
<gene>
    <name evidence="8" type="ORF">Lalb_Chr09g0329631</name>
</gene>
<name>A0A6A4Q173_LUPAL</name>
<protein>
    <submittedName>
        <fullName evidence="8">Putative purine permease, plant</fullName>
    </submittedName>
</protein>
<evidence type="ECO:0000256" key="5">
    <source>
        <dbReference type="ARBA" id="ARBA00022989"/>
    </source>
</evidence>
<keyword evidence="4 7" id="KW-0812">Transmembrane</keyword>
<keyword evidence="3" id="KW-0813">Transport</keyword>
<keyword evidence="5 7" id="KW-1133">Transmembrane helix</keyword>
<sequence>MQFYPSLIATCACVVGLFASGEWKTLDNEIKGYQKGRVSYIMTLLWTAVTWQISSIGMLGLVFEVSSLFSNVIGTMALPIVPILAFMTR</sequence>
<dbReference type="GO" id="GO:0016020">
    <property type="term" value="C:membrane"/>
    <property type="evidence" value="ECO:0007669"/>
    <property type="project" value="UniProtKB-SubCell"/>
</dbReference>
<evidence type="ECO:0000256" key="1">
    <source>
        <dbReference type="ARBA" id="ARBA00004370"/>
    </source>
</evidence>
<evidence type="ECO:0000256" key="6">
    <source>
        <dbReference type="ARBA" id="ARBA00023136"/>
    </source>
</evidence>
<feature type="transmembrane region" description="Helical" evidence="7">
    <location>
        <begin position="6"/>
        <end position="26"/>
    </location>
</feature>
<accession>A0A6A4Q173</accession>
<organism evidence="8 9">
    <name type="scientific">Lupinus albus</name>
    <name type="common">White lupine</name>
    <name type="synonym">Lupinus termis</name>
    <dbReference type="NCBI Taxonomy" id="3870"/>
    <lineage>
        <taxon>Eukaryota</taxon>
        <taxon>Viridiplantae</taxon>
        <taxon>Streptophyta</taxon>
        <taxon>Embryophyta</taxon>
        <taxon>Tracheophyta</taxon>
        <taxon>Spermatophyta</taxon>
        <taxon>Magnoliopsida</taxon>
        <taxon>eudicotyledons</taxon>
        <taxon>Gunneridae</taxon>
        <taxon>Pentapetalae</taxon>
        <taxon>rosids</taxon>
        <taxon>fabids</taxon>
        <taxon>Fabales</taxon>
        <taxon>Fabaceae</taxon>
        <taxon>Papilionoideae</taxon>
        <taxon>50 kb inversion clade</taxon>
        <taxon>genistoids sensu lato</taxon>
        <taxon>core genistoids</taxon>
        <taxon>Genisteae</taxon>
        <taxon>Lupinus</taxon>
    </lineage>
</organism>
<evidence type="ECO:0000313" key="8">
    <source>
        <dbReference type="EMBL" id="KAE9607403.1"/>
    </source>
</evidence>
<dbReference type="GO" id="GO:0005345">
    <property type="term" value="F:purine nucleobase transmembrane transporter activity"/>
    <property type="evidence" value="ECO:0007669"/>
    <property type="project" value="UniProtKB-ARBA"/>
</dbReference>
<dbReference type="OrthoDB" id="1717816at2759"/>
<keyword evidence="6 7" id="KW-0472">Membrane</keyword>
<reference evidence="9" key="1">
    <citation type="journal article" date="2020" name="Nat. Commun.">
        <title>Genome sequence of the cluster root forming white lupin.</title>
        <authorList>
            <person name="Hufnagel B."/>
            <person name="Marques A."/>
            <person name="Soriano A."/>
            <person name="Marques L."/>
            <person name="Divol F."/>
            <person name="Doumas P."/>
            <person name="Sallet E."/>
            <person name="Mancinotti D."/>
            <person name="Carrere S."/>
            <person name="Marande W."/>
            <person name="Arribat S."/>
            <person name="Keller J."/>
            <person name="Huneau C."/>
            <person name="Blein T."/>
            <person name="Aime D."/>
            <person name="Laguerre M."/>
            <person name="Taylor J."/>
            <person name="Schubert V."/>
            <person name="Nelson M."/>
            <person name="Geu-Flores F."/>
            <person name="Crespi M."/>
            <person name="Gallardo-Guerrero K."/>
            <person name="Delaux P.-M."/>
            <person name="Salse J."/>
            <person name="Berges H."/>
            <person name="Guyot R."/>
            <person name="Gouzy J."/>
            <person name="Peret B."/>
        </authorList>
    </citation>
    <scope>NUCLEOTIDE SEQUENCE [LARGE SCALE GENOMIC DNA]</scope>
    <source>
        <strain evidence="9">cv. Amiga</strain>
    </source>
</reference>
<dbReference type="Proteomes" id="UP000447434">
    <property type="component" value="Chromosome 9"/>
</dbReference>
<dbReference type="Pfam" id="PF16913">
    <property type="entry name" value="PUNUT"/>
    <property type="match status" value="1"/>
</dbReference>
<evidence type="ECO:0000256" key="3">
    <source>
        <dbReference type="ARBA" id="ARBA00022448"/>
    </source>
</evidence>
<evidence type="ECO:0000256" key="7">
    <source>
        <dbReference type="SAM" id="Phobius"/>
    </source>
</evidence>
<comment type="subcellular location">
    <subcellularLocation>
        <location evidence="1">Membrane</location>
    </subcellularLocation>
</comment>
<comment type="similarity">
    <text evidence="2">Belongs to the purine permeases (TC 2.A.7.14) family.</text>
</comment>
<comment type="caution">
    <text evidence="8">The sequence shown here is derived from an EMBL/GenBank/DDBJ whole genome shotgun (WGS) entry which is preliminary data.</text>
</comment>
<evidence type="ECO:0000313" key="9">
    <source>
        <dbReference type="Proteomes" id="UP000447434"/>
    </source>
</evidence>
<evidence type="ECO:0000256" key="4">
    <source>
        <dbReference type="ARBA" id="ARBA00022692"/>
    </source>
</evidence>
<proteinExistence type="inferred from homology"/>
<dbReference type="GO" id="GO:0015211">
    <property type="term" value="F:purine nucleoside transmembrane transporter activity"/>
    <property type="evidence" value="ECO:0007669"/>
    <property type="project" value="InterPro"/>
</dbReference>